<reference evidence="6" key="1">
    <citation type="submission" date="2024-01" db="EMBL/GenBank/DDBJ databases">
        <authorList>
            <person name="Webb A."/>
        </authorList>
    </citation>
    <scope>NUCLEOTIDE SEQUENCE</scope>
    <source>
        <strain evidence="6">Pm1</strain>
    </source>
</reference>
<evidence type="ECO:0000256" key="1">
    <source>
        <dbReference type="ARBA" id="ARBA00022670"/>
    </source>
</evidence>
<keyword evidence="2" id="KW-0862">Zinc</keyword>
<sequence length="879" mass="98189">MSPNDSSDDAAQAPPITGRERTVTPPAEVVDPPTHERGADVNERILKMLMGLEGRMERMEASQMQMDENERLRGAIESGLFSSLLGRNIGNAGPMHLDALGNSPPRRQAVYQAHDQPRQHPRVSPAQGAHVEPLGPQYAAPDLRQGYPPQQMPQQAQQVPCPTHRVPDARQRKLAIRKFDGSELYHGLGSGFLDWGRTFLRQVTMAQHACGFAWSEEVKADLLGHYLSVTAERYYNKQLELWWTQLPTLDHVMERLHQTFKTTITASQSIQLFTARKDPKRSWPEHYLYLVAVSDACGGADQQVLDNIVHYASTELSTVLMAKYDNSRVDFLRQAEELAHFAQSVELESRKGRALGRDVVALVDEVSTKRETRTCFGCGKAGHIKANCRSKGRSNYDGRRGKHGADLVLAINDRGIKKKNTRFGYAGKDAKDEHDEWILDSGSSRHLVKDESLLLDAQDCNYQCNMADGETLSLSRVGSVRLCVMAGGKERTVKLTEVYLATELERNIVSYGKLELKCFGLVYDGATRSLANRSNGEVAFDLTMENNVLYVKTVETSHLRSMPSDVLMAILAEEGAAESSLGVQSGTLMHFHQQLGHLSFDTVERMAKDPASGIKLTDRRRLTCLSCAEGKQTKNSQSQKDTGVNAPIDRIGGVICSDLKGPMTPKDRHGNRYLVNFIDYKSNYCRVFLAPTKDQAAKKFEHFLVFFEKRFNCRIHVLRTDGGGEYQNVDLFCKRTGVARQVSDARNQASNGKAERMHRTVLNMARSMIFASRLPLTFWGDAVEYAAYILNRSPTSANLRRASPIQVLTKVVPDLRNIVVFGSSCTVYRDPRKNSLAQRAQVGIIVGRSDETKGYRVFLQKDNIVVVTQHVKNIATLSD</sequence>
<dbReference type="SUPFAM" id="SSF57756">
    <property type="entry name" value="Retrovirus zinc finger-like domains"/>
    <property type="match status" value="1"/>
</dbReference>
<dbReference type="PROSITE" id="PS50994">
    <property type="entry name" value="INTEGRASE"/>
    <property type="match status" value="1"/>
</dbReference>
<dbReference type="GO" id="GO:0006508">
    <property type="term" value="P:proteolysis"/>
    <property type="evidence" value="ECO:0007669"/>
    <property type="project" value="UniProtKB-KW"/>
</dbReference>
<evidence type="ECO:0000313" key="7">
    <source>
        <dbReference type="Proteomes" id="UP001162060"/>
    </source>
</evidence>
<dbReference type="Proteomes" id="UP001162060">
    <property type="component" value="Unassembled WGS sequence"/>
</dbReference>
<evidence type="ECO:0008006" key="8">
    <source>
        <dbReference type="Google" id="ProtNLM"/>
    </source>
</evidence>
<evidence type="ECO:0000313" key="6">
    <source>
        <dbReference type="EMBL" id="CAK7940452.1"/>
    </source>
</evidence>
<dbReference type="SMART" id="SM00343">
    <property type="entry name" value="ZnF_C2HC"/>
    <property type="match status" value="1"/>
</dbReference>
<dbReference type="AlphaFoldDB" id="A0AAV1V2F4"/>
<dbReference type="InterPro" id="IPR001584">
    <property type="entry name" value="Integrase_cat-core"/>
</dbReference>
<proteinExistence type="predicted"/>
<keyword evidence="2" id="KW-0479">Metal-binding</keyword>
<dbReference type="InterPro" id="IPR036875">
    <property type="entry name" value="Znf_CCHC_sf"/>
</dbReference>
<organism evidence="6 7">
    <name type="scientific">Peronospora matthiolae</name>
    <dbReference type="NCBI Taxonomy" id="2874970"/>
    <lineage>
        <taxon>Eukaryota</taxon>
        <taxon>Sar</taxon>
        <taxon>Stramenopiles</taxon>
        <taxon>Oomycota</taxon>
        <taxon>Peronosporomycetes</taxon>
        <taxon>Peronosporales</taxon>
        <taxon>Peronosporaceae</taxon>
        <taxon>Peronospora</taxon>
    </lineage>
</organism>
<dbReference type="InterPro" id="IPR039537">
    <property type="entry name" value="Retrotran_Ty1/copia-like"/>
</dbReference>
<dbReference type="PANTHER" id="PTHR42648">
    <property type="entry name" value="TRANSPOSASE, PUTATIVE-RELATED"/>
    <property type="match status" value="1"/>
</dbReference>
<feature type="domain" description="Integrase catalytic" evidence="5">
    <location>
        <begin position="643"/>
        <end position="812"/>
    </location>
</feature>
<dbReference type="PROSITE" id="PS50158">
    <property type="entry name" value="ZF_CCHC"/>
    <property type="match status" value="1"/>
</dbReference>
<protein>
    <recommendedName>
        <fullName evidence="8">Polyprotein</fullName>
    </recommendedName>
</protein>
<feature type="region of interest" description="Disordered" evidence="3">
    <location>
        <begin position="112"/>
        <end position="167"/>
    </location>
</feature>
<dbReference type="Pfam" id="PF25597">
    <property type="entry name" value="SH3_retrovirus"/>
    <property type="match status" value="1"/>
</dbReference>
<evidence type="ECO:0000259" key="5">
    <source>
        <dbReference type="PROSITE" id="PS50994"/>
    </source>
</evidence>
<dbReference type="SUPFAM" id="SSF53098">
    <property type="entry name" value="Ribonuclease H-like"/>
    <property type="match status" value="1"/>
</dbReference>
<dbReference type="InterPro" id="IPR036397">
    <property type="entry name" value="RNaseH_sf"/>
</dbReference>
<dbReference type="Gene3D" id="4.10.60.10">
    <property type="entry name" value="Zinc finger, CCHC-type"/>
    <property type="match status" value="1"/>
</dbReference>
<feature type="region of interest" description="Disordered" evidence="3">
    <location>
        <begin position="1"/>
        <end position="39"/>
    </location>
</feature>
<feature type="domain" description="CCHC-type" evidence="4">
    <location>
        <begin position="375"/>
        <end position="390"/>
    </location>
</feature>
<dbReference type="Gene3D" id="3.30.420.10">
    <property type="entry name" value="Ribonuclease H-like superfamily/Ribonuclease H"/>
    <property type="match status" value="1"/>
</dbReference>
<dbReference type="EMBL" id="CAKLBY020000258">
    <property type="protein sequence ID" value="CAK7940452.1"/>
    <property type="molecule type" value="Genomic_DNA"/>
</dbReference>
<dbReference type="PANTHER" id="PTHR42648:SF28">
    <property type="entry name" value="TRANSPOSON-ENCODED PROTEIN WITH RIBONUCLEASE H-LIKE AND RETROVIRUS ZINC FINGER-LIKE DOMAINS"/>
    <property type="match status" value="1"/>
</dbReference>
<evidence type="ECO:0000256" key="3">
    <source>
        <dbReference type="SAM" id="MobiDB-lite"/>
    </source>
</evidence>
<evidence type="ECO:0000259" key="4">
    <source>
        <dbReference type="PROSITE" id="PS50158"/>
    </source>
</evidence>
<keyword evidence="1" id="KW-0378">Hydrolase</keyword>
<gene>
    <name evidence="6" type="ORF">PM001_LOCUS25602</name>
</gene>
<comment type="caution">
    <text evidence="6">The sequence shown here is derived from an EMBL/GenBank/DDBJ whole genome shotgun (WGS) entry which is preliminary data.</text>
</comment>
<evidence type="ECO:0000256" key="2">
    <source>
        <dbReference type="PROSITE-ProRule" id="PRU00047"/>
    </source>
</evidence>
<dbReference type="InterPro" id="IPR057670">
    <property type="entry name" value="SH3_retrovirus"/>
</dbReference>
<dbReference type="GO" id="GO:0008270">
    <property type="term" value="F:zinc ion binding"/>
    <property type="evidence" value="ECO:0007669"/>
    <property type="project" value="UniProtKB-KW"/>
</dbReference>
<keyword evidence="2" id="KW-0863">Zinc-finger</keyword>
<name>A0AAV1V2F4_9STRA</name>
<feature type="compositionally biased region" description="Low complexity" evidence="3">
    <location>
        <begin position="145"/>
        <end position="162"/>
    </location>
</feature>
<dbReference type="GO" id="GO:0015074">
    <property type="term" value="P:DNA integration"/>
    <property type="evidence" value="ECO:0007669"/>
    <property type="project" value="InterPro"/>
</dbReference>
<dbReference type="InterPro" id="IPR012337">
    <property type="entry name" value="RNaseH-like_sf"/>
</dbReference>
<accession>A0AAV1V2F4</accession>
<dbReference type="InterPro" id="IPR054722">
    <property type="entry name" value="PolX-like_BBD"/>
</dbReference>
<dbReference type="InterPro" id="IPR001878">
    <property type="entry name" value="Znf_CCHC"/>
</dbReference>
<keyword evidence="1" id="KW-0645">Protease</keyword>
<dbReference type="GO" id="GO:0008233">
    <property type="term" value="F:peptidase activity"/>
    <property type="evidence" value="ECO:0007669"/>
    <property type="project" value="UniProtKB-KW"/>
</dbReference>
<dbReference type="Pfam" id="PF22936">
    <property type="entry name" value="Pol_BBD"/>
    <property type="match status" value="1"/>
</dbReference>
<dbReference type="GO" id="GO:0003676">
    <property type="term" value="F:nucleic acid binding"/>
    <property type="evidence" value="ECO:0007669"/>
    <property type="project" value="InterPro"/>
</dbReference>